<dbReference type="EMBL" id="REGA01000006">
    <property type="protein sequence ID" value="RQG95183.1"/>
    <property type="molecule type" value="Genomic_DNA"/>
</dbReference>
<evidence type="ECO:0000313" key="3">
    <source>
        <dbReference type="Proteomes" id="UP000282323"/>
    </source>
</evidence>
<evidence type="ECO:0000313" key="2">
    <source>
        <dbReference type="EMBL" id="RQG95183.1"/>
    </source>
</evidence>
<dbReference type="RefSeq" id="WP_124195401.1">
    <property type="nucleotide sequence ID" value="NZ_REGA01000006.1"/>
</dbReference>
<evidence type="ECO:0000256" key="1">
    <source>
        <dbReference type="SAM" id="Phobius"/>
    </source>
</evidence>
<dbReference type="Proteomes" id="UP000282323">
    <property type="component" value="Unassembled WGS sequence"/>
</dbReference>
<sequence>MRSFLESDTGFYVAIGAFTVVVFVVGLVALAFVSPGGIGTRELGGLVVGFALFMLVYFVSVAVHRLEETEDV</sequence>
<dbReference type="OrthoDB" id="327186at2157"/>
<feature type="transmembrane region" description="Helical" evidence="1">
    <location>
        <begin position="12"/>
        <end position="33"/>
    </location>
</feature>
<feature type="transmembrane region" description="Helical" evidence="1">
    <location>
        <begin position="45"/>
        <end position="66"/>
    </location>
</feature>
<organism evidence="2 3">
    <name type="scientific">Natrarchaeobius chitinivorans</name>
    <dbReference type="NCBI Taxonomy" id="1679083"/>
    <lineage>
        <taxon>Archaea</taxon>
        <taxon>Methanobacteriati</taxon>
        <taxon>Methanobacteriota</taxon>
        <taxon>Stenosarchaea group</taxon>
        <taxon>Halobacteria</taxon>
        <taxon>Halobacteriales</taxon>
        <taxon>Natrialbaceae</taxon>
        <taxon>Natrarchaeobius</taxon>
    </lineage>
</organism>
<keyword evidence="1" id="KW-0472">Membrane</keyword>
<comment type="caution">
    <text evidence="2">The sequence shown here is derived from an EMBL/GenBank/DDBJ whole genome shotgun (WGS) entry which is preliminary data.</text>
</comment>
<name>A0A3N6LWV0_NATCH</name>
<gene>
    <name evidence="2" type="ORF">EA473_09555</name>
</gene>
<proteinExistence type="predicted"/>
<reference evidence="2 3" key="1">
    <citation type="submission" date="2018-10" db="EMBL/GenBank/DDBJ databases">
        <title>Natrarchaeobius chitinivorans gen. nov., sp. nov., and Natrarchaeobius haloalkaliphilus sp. nov., alkaliphilic, chitin-utilizing haloarchaea from hypersaline alkaline lakes.</title>
        <authorList>
            <person name="Sorokin D.Y."/>
            <person name="Elcheninov A.G."/>
            <person name="Kostrikina N.A."/>
            <person name="Bale N.J."/>
            <person name="Sinninghe Damste J.S."/>
            <person name="Khijniak T.V."/>
            <person name="Kublanov I.V."/>
            <person name="Toshchakov S.V."/>
        </authorList>
    </citation>
    <scope>NUCLEOTIDE SEQUENCE [LARGE SCALE GENOMIC DNA]</scope>
    <source>
        <strain evidence="2 3">AArcht4T</strain>
    </source>
</reference>
<dbReference type="AlphaFoldDB" id="A0A3N6LWV0"/>
<protein>
    <submittedName>
        <fullName evidence="2">Uncharacterized protein</fullName>
    </submittedName>
</protein>
<keyword evidence="1" id="KW-1133">Transmembrane helix</keyword>
<accession>A0A3N6LWV0</accession>
<keyword evidence="3" id="KW-1185">Reference proteome</keyword>
<keyword evidence="1" id="KW-0812">Transmembrane</keyword>